<dbReference type="HAMAP" id="MF_01914">
    <property type="entry name" value="LPS_assembly_LptA"/>
    <property type="match status" value="1"/>
</dbReference>
<feature type="domain" description="Organic solvent tolerance-like N-terminal" evidence="5">
    <location>
        <begin position="33"/>
        <end position="145"/>
    </location>
</feature>
<dbReference type="InterPro" id="IPR005653">
    <property type="entry name" value="OstA-like_N"/>
</dbReference>
<reference evidence="6" key="1">
    <citation type="submission" date="2015-10" db="EMBL/GenBank/DDBJ databases">
        <authorList>
            <person name="Gilbert D.G."/>
        </authorList>
    </citation>
    <scope>NUCLEOTIDE SEQUENCE</scope>
</reference>
<accession>A0A160TB40</accession>
<evidence type="ECO:0000256" key="2">
    <source>
        <dbReference type="ARBA" id="ARBA00022729"/>
    </source>
</evidence>
<evidence type="ECO:0000259" key="5">
    <source>
        <dbReference type="Pfam" id="PF03968"/>
    </source>
</evidence>
<dbReference type="GO" id="GO:0009279">
    <property type="term" value="C:cell outer membrane"/>
    <property type="evidence" value="ECO:0007669"/>
    <property type="project" value="TreeGrafter"/>
</dbReference>
<dbReference type="GO" id="GO:0001530">
    <property type="term" value="F:lipopolysaccharide binding"/>
    <property type="evidence" value="ECO:0007669"/>
    <property type="project" value="InterPro"/>
</dbReference>
<feature type="region of interest" description="Disordered" evidence="4">
    <location>
        <begin position="146"/>
        <end position="187"/>
    </location>
</feature>
<dbReference type="EMBL" id="CZQC01000031">
    <property type="protein sequence ID" value="CUS40981.1"/>
    <property type="molecule type" value="Genomic_DNA"/>
</dbReference>
<dbReference type="GO" id="GO:0015920">
    <property type="term" value="P:lipopolysaccharide transport"/>
    <property type="evidence" value="ECO:0007669"/>
    <property type="project" value="InterPro"/>
</dbReference>
<sequence length="187" mass="20526">MKNSARALFILAVSSISQLALALPDDWQQEMTILSDRAEIDRKAGTVIYEGNVILTQGTLRIESERLMILRSGNTLEKAVAEGNNGEPARYQQQVTAGKPMTRAHGDRIDYFAARRQVTLTGDSQLEQDGNLFSGEHIVYDMDKETVKADGGTRNDSQATPDSGSSGDRRIKVIIQPQQATDENAES</sequence>
<proteinExistence type="inferred from homology"/>
<dbReference type="PANTHER" id="PTHR36504">
    <property type="entry name" value="LIPOPOLYSACCHARIDE EXPORT SYSTEM PROTEIN LPTA"/>
    <property type="match status" value="1"/>
</dbReference>
<gene>
    <name evidence="6" type="ORF">MGWOODY_Tha1748</name>
</gene>
<dbReference type="Pfam" id="PF03968">
    <property type="entry name" value="LptD_N"/>
    <property type="match status" value="1"/>
</dbReference>
<dbReference type="Gene3D" id="2.60.450.10">
    <property type="entry name" value="Lipopolysaccharide (LPS) transport protein A like domain"/>
    <property type="match status" value="1"/>
</dbReference>
<dbReference type="InterPro" id="IPR014340">
    <property type="entry name" value="LptA"/>
</dbReference>
<name>A0A160TB40_9ZZZZ</name>
<dbReference type="NCBIfam" id="TIGR03002">
    <property type="entry name" value="outer_YhbN_LptA"/>
    <property type="match status" value="1"/>
</dbReference>
<dbReference type="GO" id="GO:0017089">
    <property type="term" value="F:glycolipid transfer activity"/>
    <property type="evidence" value="ECO:0007669"/>
    <property type="project" value="TreeGrafter"/>
</dbReference>
<evidence type="ECO:0000256" key="3">
    <source>
        <dbReference type="ARBA" id="ARBA00022764"/>
    </source>
</evidence>
<dbReference type="PANTHER" id="PTHR36504:SF1">
    <property type="entry name" value="LIPOPOLYSACCHARIDE EXPORT SYSTEM PROTEIN LPTA"/>
    <property type="match status" value="1"/>
</dbReference>
<feature type="compositionally biased region" description="Polar residues" evidence="4">
    <location>
        <begin position="176"/>
        <end position="187"/>
    </location>
</feature>
<protein>
    <submittedName>
        <fullName evidence="6">LptA, protein essential for LPS transport across the periplasm</fullName>
    </submittedName>
</protein>
<evidence type="ECO:0000256" key="4">
    <source>
        <dbReference type="SAM" id="MobiDB-lite"/>
    </source>
</evidence>
<feature type="compositionally biased region" description="Polar residues" evidence="4">
    <location>
        <begin position="154"/>
        <end position="166"/>
    </location>
</feature>
<keyword evidence="1" id="KW-0813">Transport</keyword>
<dbReference type="GO" id="GO:0030288">
    <property type="term" value="C:outer membrane-bounded periplasmic space"/>
    <property type="evidence" value="ECO:0007669"/>
    <property type="project" value="TreeGrafter"/>
</dbReference>
<organism evidence="6">
    <name type="scientific">hydrothermal vent metagenome</name>
    <dbReference type="NCBI Taxonomy" id="652676"/>
    <lineage>
        <taxon>unclassified sequences</taxon>
        <taxon>metagenomes</taxon>
        <taxon>ecological metagenomes</taxon>
    </lineage>
</organism>
<dbReference type="InterPro" id="IPR052037">
    <property type="entry name" value="LPS_export_LptA"/>
</dbReference>
<evidence type="ECO:0000256" key="1">
    <source>
        <dbReference type="ARBA" id="ARBA00022448"/>
    </source>
</evidence>
<keyword evidence="3" id="KW-0574">Periplasm</keyword>
<keyword evidence="2" id="KW-0732">Signal</keyword>
<dbReference type="AlphaFoldDB" id="A0A160TB40"/>
<evidence type="ECO:0000313" key="6">
    <source>
        <dbReference type="EMBL" id="CUS40981.1"/>
    </source>
</evidence>